<evidence type="ECO:0000313" key="3">
    <source>
        <dbReference type="WBParaSite" id="GPLIN_000622800"/>
    </source>
</evidence>
<organism evidence="2 3">
    <name type="scientific">Globodera pallida</name>
    <name type="common">Potato cyst nematode worm</name>
    <name type="synonym">Heterodera pallida</name>
    <dbReference type="NCBI Taxonomy" id="36090"/>
    <lineage>
        <taxon>Eukaryota</taxon>
        <taxon>Metazoa</taxon>
        <taxon>Ecdysozoa</taxon>
        <taxon>Nematoda</taxon>
        <taxon>Chromadorea</taxon>
        <taxon>Rhabditida</taxon>
        <taxon>Tylenchina</taxon>
        <taxon>Tylenchomorpha</taxon>
        <taxon>Tylenchoidea</taxon>
        <taxon>Heteroderidae</taxon>
        <taxon>Heteroderinae</taxon>
        <taxon>Globodera</taxon>
    </lineage>
</organism>
<dbReference type="Proteomes" id="UP000050741">
    <property type="component" value="Unassembled WGS sequence"/>
</dbReference>
<sequence>MAPSQLSLWFCVIAVLLVHESDGLKCKIGSEDSDGRSVVSGTGVAAEKENNENECGENTSFCFTGQCTFFIQNGTDNVTISVWGCLAGADAKNCATILEEETRPENATCTCFVGEAHKDMDNERFANGGVETQMPASTALRAAAVADGAGNQSASSGATPNGPLLVNILVMAVPPLLHGIVGHFLRGTVLRKY</sequence>
<feature type="signal peptide" evidence="1">
    <location>
        <begin position="1"/>
        <end position="23"/>
    </location>
</feature>
<name>A0A183C036_GLOPA</name>
<feature type="chain" id="PRO_5008146878" evidence="1">
    <location>
        <begin position="24"/>
        <end position="193"/>
    </location>
</feature>
<keyword evidence="1" id="KW-0732">Signal</keyword>
<proteinExistence type="predicted"/>
<reference evidence="3" key="3">
    <citation type="submission" date="2016-06" db="UniProtKB">
        <authorList>
            <consortium name="WormBaseParasite"/>
        </authorList>
    </citation>
    <scope>IDENTIFICATION</scope>
</reference>
<evidence type="ECO:0000313" key="2">
    <source>
        <dbReference type="Proteomes" id="UP000050741"/>
    </source>
</evidence>
<reference evidence="2" key="2">
    <citation type="submission" date="2014-05" db="EMBL/GenBank/DDBJ databases">
        <title>The genome and life-stage specific transcriptomes of Globodera pallida elucidate key aspects of plant parasitism by a cyst nematode.</title>
        <authorList>
            <person name="Cotton J.A."/>
            <person name="Lilley C.J."/>
            <person name="Jones L.M."/>
            <person name="Kikuchi T."/>
            <person name="Reid A.J."/>
            <person name="Thorpe P."/>
            <person name="Tsai I.J."/>
            <person name="Beasley H."/>
            <person name="Blok V."/>
            <person name="Cock P.J.A."/>
            <person name="Van den Akker S.E."/>
            <person name="Holroyd N."/>
            <person name="Hunt M."/>
            <person name="Mantelin S."/>
            <person name="Naghra H."/>
            <person name="Pain A."/>
            <person name="Palomares-Rius J.E."/>
            <person name="Zarowiecki M."/>
            <person name="Berriman M."/>
            <person name="Jones J.T."/>
            <person name="Urwin P.E."/>
        </authorList>
    </citation>
    <scope>NUCLEOTIDE SEQUENCE [LARGE SCALE GENOMIC DNA]</scope>
    <source>
        <strain evidence="2">Lindley</strain>
    </source>
</reference>
<accession>A0A183C036</accession>
<protein>
    <submittedName>
        <fullName evidence="3">Activin_recp domain-containing protein</fullName>
    </submittedName>
</protein>
<evidence type="ECO:0000256" key="1">
    <source>
        <dbReference type="SAM" id="SignalP"/>
    </source>
</evidence>
<dbReference type="AlphaFoldDB" id="A0A183C036"/>
<reference evidence="2" key="1">
    <citation type="submission" date="2013-12" db="EMBL/GenBank/DDBJ databases">
        <authorList>
            <person name="Aslett M."/>
        </authorList>
    </citation>
    <scope>NUCLEOTIDE SEQUENCE [LARGE SCALE GENOMIC DNA]</scope>
    <source>
        <strain evidence="2">Lindley</strain>
    </source>
</reference>
<keyword evidence="2" id="KW-1185">Reference proteome</keyword>
<dbReference type="WBParaSite" id="GPLIN_000622800">
    <property type="protein sequence ID" value="GPLIN_000622800"/>
    <property type="gene ID" value="GPLIN_000622800"/>
</dbReference>